<sequence>MAEEIHHENIDYTLFENIKMKMLGMINSAASPYDIIYEIAKELESVTHEAGYAHEVRQGLRSVYGLAMHDRKLLADELADVEERLKRIEESHETGDFTDEERTRIEFAIVLHKKNIERLKGLIQHAEAFHEEPYIEKL</sequence>
<proteinExistence type="predicted"/>
<evidence type="ECO:0000313" key="3">
    <source>
        <dbReference type="Proteomes" id="UP000003505"/>
    </source>
</evidence>
<reference evidence="2 3" key="1">
    <citation type="submission" date="2009-09" db="EMBL/GenBank/DDBJ databases">
        <authorList>
            <person name="Weinstock G."/>
            <person name="Sodergren E."/>
            <person name="Clifton S."/>
            <person name="Fulton L."/>
            <person name="Fulton B."/>
            <person name="Courtney L."/>
            <person name="Fronick C."/>
            <person name="Harrison M."/>
            <person name="Strong C."/>
            <person name="Farmer C."/>
            <person name="Delahaunty K."/>
            <person name="Markovic C."/>
            <person name="Hall O."/>
            <person name="Minx P."/>
            <person name="Tomlinson C."/>
            <person name="Mitreva M."/>
            <person name="Nelson J."/>
            <person name="Hou S."/>
            <person name="Wollam A."/>
            <person name="Pepin K.H."/>
            <person name="Johnson M."/>
            <person name="Bhonagiri V."/>
            <person name="Nash W.E."/>
            <person name="Warren W."/>
            <person name="Chinwalla A."/>
            <person name="Mardis E.R."/>
            <person name="Wilson R.K."/>
        </authorList>
    </citation>
    <scope>NUCLEOTIDE SEQUENCE [LARGE SCALE GENOMIC DNA]</scope>
    <source>
        <strain evidence="2">ATCC 35185</strain>
        <strain evidence="3">ATCC 35185 / DSM 20758 / VPI D19B-28</strain>
    </source>
</reference>
<dbReference type="OrthoDB" id="1665852at2"/>
<accession>C9LXE5</accession>
<dbReference type="EMBL" id="ACKP02000049">
    <property type="protein sequence ID" value="EEX76328.1"/>
    <property type="molecule type" value="Genomic_DNA"/>
</dbReference>
<dbReference type="KEGG" id="ssg:Selsp_0527"/>
<evidence type="ECO:0000313" key="4">
    <source>
        <dbReference type="Proteomes" id="UP000011124"/>
    </source>
</evidence>
<dbReference type="AlphaFoldDB" id="C9LXE5"/>
<dbReference type="Proteomes" id="UP000011124">
    <property type="component" value="Chromosome"/>
</dbReference>
<dbReference type="Proteomes" id="UP000003505">
    <property type="component" value="Unassembled WGS sequence"/>
</dbReference>
<name>C9LXE5_SELS3</name>
<evidence type="ECO:0000313" key="2">
    <source>
        <dbReference type="EMBL" id="EEX76328.1"/>
    </source>
</evidence>
<dbReference type="HOGENOM" id="CLU_154629_0_0_9"/>
<dbReference type="EMBL" id="CP002637">
    <property type="protein sequence ID" value="AEB99499.1"/>
    <property type="molecule type" value="Genomic_DNA"/>
</dbReference>
<evidence type="ECO:0000313" key="1">
    <source>
        <dbReference type="EMBL" id="AEB99499.1"/>
    </source>
</evidence>
<protein>
    <submittedName>
        <fullName evidence="2">Uncharacterized protein</fullName>
    </submittedName>
</protein>
<keyword evidence="4" id="KW-1185">Reference proteome</keyword>
<dbReference type="RefSeq" id="WP_006193480.1">
    <property type="nucleotide sequence ID" value="NC_015437.1"/>
</dbReference>
<organism evidence="2 3">
    <name type="scientific">Selenomonas sputigena (strain ATCC 35185 / DSM 20758 / CCUG 44933 / VPI D19B-28)</name>
    <dbReference type="NCBI Taxonomy" id="546271"/>
    <lineage>
        <taxon>Bacteria</taxon>
        <taxon>Bacillati</taxon>
        <taxon>Bacillota</taxon>
        <taxon>Negativicutes</taxon>
        <taxon>Selenomonadales</taxon>
        <taxon>Selenomonadaceae</taxon>
        <taxon>Selenomonas</taxon>
    </lineage>
</organism>
<reference evidence="1 4" key="2">
    <citation type="submission" date="2011-04" db="EMBL/GenBank/DDBJ databases">
        <title>The complete genome of Selenomonas sputigena DSM 20758.</title>
        <authorList>
            <consortium name="US DOE Joint Genome Institute (JGI-PGF)"/>
            <person name="Lucas S."/>
            <person name="Copeland A."/>
            <person name="Lapidus A."/>
            <person name="Bruce D."/>
            <person name="Goodwin L."/>
            <person name="Pitluck S."/>
            <person name="Peters L."/>
            <person name="Kyrpides N."/>
            <person name="Mavromatis K."/>
            <person name="Ivanova N."/>
            <person name="Ovchinnikova G."/>
            <person name="Teshima H."/>
            <person name="Detter J.C."/>
            <person name="Tapia R."/>
            <person name="Han C."/>
            <person name="Land M."/>
            <person name="Hauser L."/>
            <person name="Markowitz V."/>
            <person name="Cheng J.-F."/>
            <person name="Hugenholtz P."/>
            <person name="Woyke T."/>
            <person name="Wu D."/>
            <person name="Gronow S."/>
            <person name="Wellnitz S."/>
            <person name="Schneider S."/>
            <person name="Klenk H.-P."/>
            <person name="Eisen J.A."/>
        </authorList>
    </citation>
    <scope>NUCLEOTIDE SEQUENCE [LARGE SCALE GENOMIC DNA]</scope>
    <source>
        <strain evidence="1">ATCC 35185</strain>
        <strain evidence="4">ATCC 35185 / DSM 20758 / VPI D19B-28</strain>
    </source>
</reference>
<gene>
    <name evidence="1" type="ordered locus">Selsp_0527</name>
    <name evidence="2" type="ORF">SELSPUOL_02153</name>
</gene>